<evidence type="ECO:0000256" key="7">
    <source>
        <dbReference type="SAM" id="Phobius"/>
    </source>
</evidence>
<comment type="catalytic activity">
    <reaction evidence="1">
        <text>ATP + protein L-histidine = ADP + protein N-phospho-L-histidine.</text>
        <dbReference type="EC" id="2.7.13.3"/>
    </reaction>
</comment>
<feature type="domain" description="Histidine kinase" evidence="8">
    <location>
        <begin position="230"/>
        <end position="444"/>
    </location>
</feature>
<dbReference type="EMBL" id="CP072801">
    <property type="protein sequence ID" value="QTR46153.1"/>
    <property type="molecule type" value="Genomic_DNA"/>
</dbReference>
<keyword evidence="7" id="KW-0472">Membrane</keyword>
<keyword evidence="3" id="KW-0597">Phosphoprotein</keyword>
<dbReference type="CDD" id="cd00075">
    <property type="entry name" value="HATPase"/>
    <property type="match status" value="1"/>
</dbReference>
<dbReference type="Gene3D" id="1.10.287.130">
    <property type="match status" value="1"/>
</dbReference>
<feature type="transmembrane region" description="Helical" evidence="7">
    <location>
        <begin position="27"/>
        <end position="50"/>
    </location>
</feature>
<dbReference type="InterPro" id="IPR036890">
    <property type="entry name" value="HATPase_C_sf"/>
</dbReference>
<dbReference type="InterPro" id="IPR036097">
    <property type="entry name" value="HisK_dim/P_sf"/>
</dbReference>
<feature type="transmembrane region" description="Helical" evidence="7">
    <location>
        <begin position="56"/>
        <end position="75"/>
    </location>
</feature>
<accession>A0ABX7WUK3</accession>
<evidence type="ECO:0000256" key="4">
    <source>
        <dbReference type="ARBA" id="ARBA00022679"/>
    </source>
</evidence>
<proteinExistence type="predicted"/>
<feature type="transmembrane region" description="Helical" evidence="7">
    <location>
        <begin position="117"/>
        <end position="136"/>
    </location>
</feature>
<dbReference type="InterPro" id="IPR005467">
    <property type="entry name" value="His_kinase_dom"/>
</dbReference>
<feature type="transmembrane region" description="Helical" evidence="7">
    <location>
        <begin position="87"/>
        <end position="111"/>
    </location>
</feature>
<feature type="transmembrane region" description="Helical" evidence="7">
    <location>
        <begin position="168"/>
        <end position="187"/>
    </location>
</feature>
<dbReference type="GO" id="GO:0016301">
    <property type="term" value="F:kinase activity"/>
    <property type="evidence" value="ECO:0007669"/>
    <property type="project" value="UniProtKB-KW"/>
</dbReference>
<keyword evidence="7" id="KW-1133">Transmembrane helix</keyword>
<dbReference type="SUPFAM" id="SSF55874">
    <property type="entry name" value="ATPase domain of HSP90 chaperone/DNA topoisomerase II/histidine kinase"/>
    <property type="match status" value="1"/>
</dbReference>
<feature type="transmembrane region" description="Helical" evidence="7">
    <location>
        <begin position="143"/>
        <end position="162"/>
    </location>
</feature>
<dbReference type="Pfam" id="PF00512">
    <property type="entry name" value="HisKA"/>
    <property type="match status" value="1"/>
</dbReference>
<evidence type="ECO:0000256" key="6">
    <source>
        <dbReference type="ARBA" id="ARBA00023012"/>
    </source>
</evidence>
<evidence type="ECO:0000313" key="9">
    <source>
        <dbReference type="EMBL" id="QTR46153.1"/>
    </source>
</evidence>
<gene>
    <name evidence="9" type="ORF">J9253_19610</name>
</gene>
<dbReference type="InterPro" id="IPR050736">
    <property type="entry name" value="Sensor_HK_Regulatory"/>
</dbReference>
<evidence type="ECO:0000256" key="1">
    <source>
        <dbReference type="ARBA" id="ARBA00000085"/>
    </source>
</evidence>
<dbReference type="PANTHER" id="PTHR43711">
    <property type="entry name" value="TWO-COMPONENT HISTIDINE KINASE"/>
    <property type="match status" value="1"/>
</dbReference>
<dbReference type="PANTHER" id="PTHR43711:SF31">
    <property type="entry name" value="HISTIDINE KINASE"/>
    <property type="match status" value="1"/>
</dbReference>
<dbReference type="InterPro" id="IPR004358">
    <property type="entry name" value="Sig_transdc_His_kin-like_C"/>
</dbReference>
<evidence type="ECO:0000256" key="5">
    <source>
        <dbReference type="ARBA" id="ARBA00022777"/>
    </source>
</evidence>
<dbReference type="EC" id="2.7.13.3" evidence="2"/>
<keyword evidence="6" id="KW-0902">Two-component regulatory system</keyword>
<dbReference type="PRINTS" id="PR00344">
    <property type="entry name" value="BCTRLSENSOR"/>
</dbReference>
<reference evidence="9 10" key="1">
    <citation type="submission" date="2021-04" db="EMBL/GenBank/DDBJ databases">
        <title>Genomics, taxonomy and metabolism of representatives of sulfur bacteria of the genus Thiothrix: Thiothrix fructosivorans QT, Thiothrix unzii A1T and three new species, Thiothrix subterranea sp. nov., Thiothrix litoralis sp. nov. and 'Candidatus Thiothrix anitrata' sp. nov.</title>
        <authorList>
            <person name="Ravin N.V."/>
            <person name="Smolyakov D."/>
            <person name="Rudenko T.S."/>
            <person name="Mardanov A.V."/>
            <person name="Beletsky A.V."/>
            <person name="Markov N.D."/>
            <person name="Fomenkov A.I."/>
            <person name="Roberts R.J."/>
            <person name="Karnachuk O.V."/>
            <person name="Novikov A."/>
            <person name="Grabovich M.Y."/>
        </authorList>
    </citation>
    <scope>NUCLEOTIDE SEQUENCE [LARGE SCALE GENOMIC DNA]</scope>
    <source>
        <strain evidence="9 10">AS</strain>
    </source>
</reference>
<protein>
    <recommendedName>
        <fullName evidence="2">histidine kinase</fullName>
        <ecNumber evidence="2">2.7.13.3</ecNumber>
    </recommendedName>
</protein>
<keyword evidence="10" id="KW-1185">Reference proteome</keyword>
<dbReference type="InterPro" id="IPR003661">
    <property type="entry name" value="HisK_dim/P_dom"/>
</dbReference>
<dbReference type="PROSITE" id="PS50109">
    <property type="entry name" value="HIS_KIN"/>
    <property type="match status" value="1"/>
</dbReference>
<keyword evidence="5 9" id="KW-0418">Kinase</keyword>
<dbReference type="SMART" id="SM00387">
    <property type="entry name" value="HATPase_c"/>
    <property type="match status" value="1"/>
</dbReference>
<dbReference type="Pfam" id="PF02518">
    <property type="entry name" value="HATPase_c"/>
    <property type="match status" value="1"/>
</dbReference>
<evidence type="ECO:0000256" key="3">
    <source>
        <dbReference type="ARBA" id="ARBA00022553"/>
    </source>
</evidence>
<dbReference type="RefSeq" id="WP_210222515.1">
    <property type="nucleotide sequence ID" value="NZ_CP072801.1"/>
</dbReference>
<organism evidence="9 10">
    <name type="scientific">Thiothrix litoralis</name>
    <dbReference type="NCBI Taxonomy" id="2891210"/>
    <lineage>
        <taxon>Bacteria</taxon>
        <taxon>Pseudomonadati</taxon>
        <taxon>Pseudomonadota</taxon>
        <taxon>Gammaproteobacteria</taxon>
        <taxon>Thiotrichales</taxon>
        <taxon>Thiotrichaceae</taxon>
        <taxon>Thiothrix</taxon>
    </lineage>
</organism>
<keyword evidence="7" id="KW-0812">Transmembrane</keyword>
<dbReference type="CDD" id="cd00082">
    <property type="entry name" value="HisKA"/>
    <property type="match status" value="1"/>
</dbReference>
<sequence length="480" mass="54190">MTELTHIPSRPTTDFLDEKIRAAISNYFNSALAVLITSLLLAIALISLDAKLTTKVLVWLGFQAFWSSILLFLYWRYRHNHQSIRHMWEYGLELPLSLLTGATWGIGWAVLIEPENITSAFFLSITICAVVLGYVVSTPLHKAVTITGVLACLIPVILMALWLGGLLFYWIAAAATIFAIVGCVYGLKLNQIYMEVLYQREENQRLLDALSKEKQQVETISREKTRILAAASHDLRQPMQAMRLFEGLLAERLTDSKQQTLLNKLSQSSKNLASLLEALLDVAKLDAGAIQTQPQPVALNQLFRQLYQRYADIADTQDIELHYVETRQYLFTDPEQLNRILSNLLDNAIKHMGRPGKILLGIRRHGNDLRLEIWDNGKGIPQHEQQRIFEAFYQLDNPERNRTKGVGLGLSIVKRLTDLLGCELRLVSTPNLGCRFMLDIPARIRLTEGSPTALTPHTHDTQLAQSPPQNLHTLLLSQIA</sequence>
<dbReference type="SMART" id="SM00388">
    <property type="entry name" value="HisKA"/>
    <property type="match status" value="1"/>
</dbReference>
<keyword evidence="4" id="KW-0808">Transferase</keyword>
<dbReference type="SUPFAM" id="SSF47384">
    <property type="entry name" value="Homodimeric domain of signal transducing histidine kinase"/>
    <property type="match status" value="1"/>
</dbReference>
<dbReference type="Gene3D" id="3.30.565.10">
    <property type="entry name" value="Histidine kinase-like ATPase, C-terminal domain"/>
    <property type="match status" value="1"/>
</dbReference>
<dbReference type="Proteomes" id="UP000672039">
    <property type="component" value="Chromosome"/>
</dbReference>
<dbReference type="InterPro" id="IPR003594">
    <property type="entry name" value="HATPase_dom"/>
</dbReference>
<evidence type="ECO:0000259" key="8">
    <source>
        <dbReference type="PROSITE" id="PS50109"/>
    </source>
</evidence>
<name>A0ABX7WUK3_9GAMM</name>
<evidence type="ECO:0000256" key="2">
    <source>
        <dbReference type="ARBA" id="ARBA00012438"/>
    </source>
</evidence>
<evidence type="ECO:0000313" key="10">
    <source>
        <dbReference type="Proteomes" id="UP000672039"/>
    </source>
</evidence>